<dbReference type="PANTHER" id="PTHR23413:SF1">
    <property type="entry name" value="RIBOSOMAL PROTEIN L32"/>
    <property type="match status" value="1"/>
</dbReference>
<evidence type="ECO:0000313" key="6">
    <source>
        <dbReference type="EMBL" id="BFH73471.1"/>
    </source>
</evidence>
<dbReference type="Pfam" id="PF01655">
    <property type="entry name" value="Ribosomal_L32e"/>
    <property type="match status" value="1"/>
</dbReference>
<dbReference type="InterPro" id="IPR036351">
    <property type="entry name" value="Ribosomal_eL32_sf"/>
</dbReference>
<dbReference type="KEGG" id="sjv:SJAV_14150"/>
<dbReference type="HAMAP" id="MF_00810">
    <property type="entry name" value="Ribosomal_eL32"/>
    <property type="match status" value="1"/>
</dbReference>
<sequence length="132" mass="15611">MSQQNKNIRKIQEKIKKIRENKLEFLRYDWDKFYRIGRQETWRKPKGIDNPMRLELKGYQPKVKIGFRSPKDIRGLHPSGLIPFYVSNKKDLEKASQMKEKVIVILSSKLGLKKRLELIEEAKKMGLKLANG</sequence>
<evidence type="ECO:0000256" key="4">
    <source>
        <dbReference type="ARBA" id="ARBA00035229"/>
    </source>
</evidence>
<dbReference type="NCBIfam" id="NF006332">
    <property type="entry name" value="PRK08562.1"/>
    <property type="match status" value="1"/>
</dbReference>
<evidence type="ECO:0000256" key="1">
    <source>
        <dbReference type="ARBA" id="ARBA00008431"/>
    </source>
</evidence>
<dbReference type="CDD" id="cd00513">
    <property type="entry name" value="Ribosomal_L32_L32e"/>
    <property type="match status" value="1"/>
</dbReference>
<dbReference type="PANTHER" id="PTHR23413">
    <property type="entry name" value="60S RIBOSOMAL PROTEIN L32 AND DNA-DIRECTED RNA POLYMERASE II, SUBUNIT N"/>
    <property type="match status" value="1"/>
</dbReference>
<evidence type="ECO:0000256" key="3">
    <source>
        <dbReference type="ARBA" id="ARBA00023274"/>
    </source>
</evidence>
<name>A0AAT9GRD9_9CREN</name>
<dbReference type="AlphaFoldDB" id="A0AAT9GRD9"/>
<gene>
    <name evidence="5" type="primary">rpl32e</name>
    <name evidence="6" type="ORF">SJAV_14150</name>
</gene>
<reference evidence="6" key="1">
    <citation type="submission" date="2024-03" db="EMBL/GenBank/DDBJ databases">
        <title>Complete genome sequence of Sulfurisphaera javensis strain KD-1.</title>
        <authorList>
            <person name="Sakai H."/>
            <person name="Nur N."/>
            <person name="Suwanto A."/>
            <person name="Kurosawa N."/>
        </authorList>
    </citation>
    <scope>NUCLEOTIDE SEQUENCE</scope>
    <source>
        <strain evidence="6">KD-1</strain>
    </source>
</reference>
<keyword evidence="3 5" id="KW-0687">Ribonucleoprotein</keyword>
<dbReference type="GO" id="GO:0003735">
    <property type="term" value="F:structural constituent of ribosome"/>
    <property type="evidence" value="ECO:0007669"/>
    <property type="project" value="InterPro"/>
</dbReference>
<accession>A0AAT9GRD9</accession>
<proteinExistence type="inferred from homology"/>
<dbReference type="EMBL" id="AP031322">
    <property type="protein sequence ID" value="BFH73471.1"/>
    <property type="molecule type" value="Genomic_DNA"/>
</dbReference>
<comment type="similarity">
    <text evidence="1 5">Belongs to the eukaryotic ribosomal protein eL32 family.</text>
</comment>
<evidence type="ECO:0000256" key="5">
    <source>
        <dbReference type="HAMAP-Rule" id="MF_00810"/>
    </source>
</evidence>
<protein>
    <recommendedName>
        <fullName evidence="4 5">Large ribosomal subunit protein eL32</fullName>
    </recommendedName>
</protein>
<organism evidence="6">
    <name type="scientific">Sulfurisphaera javensis</name>
    <dbReference type="NCBI Taxonomy" id="2049879"/>
    <lineage>
        <taxon>Archaea</taxon>
        <taxon>Thermoproteota</taxon>
        <taxon>Thermoprotei</taxon>
        <taxon>Sulfolobales</taxon>
        <taxon>Sulfolobaceae</taxon>
        <taxon>Sulfurisphaera</taxon>
    </lineage>
</organism>
<evidence type="ECO:0000256" key="2">
    <source>
        <dbReference type="ARBA" id="ARBA00022980"/>
    </source>
</evidence>
<dbReference type="GO" id="GO:0006412">
    <property type="term" value="P:translation"/>
    <property type="evidence" value="ECO:0007669"/>
    <property type="project" value="UniProtKB-UniRule"/>
</dbReference>
<dbReference type="GeneID" id="92354370"/>
<dbReference type="InterPro" id="IPR018263">
    <property type="entry name" value="Ribosomal_eL32_CS"/>
</dbReference>
<dbReference type="RefSeq" id="WP_369609059.1">
    <property type="nucleotide sequence ID" value="NZ_AP031322.1"/>
</dbReference>
<dbReference type="PROSITE" id="PS00580">
    <property type="entry name" value="RIBOSOMAL_L32E"/>
    <property type="match status" value="1"/>
</dbReference>
<keyword evidence="2 5" id="KW-0689">Ribosomal protein</keyword>
<dbReference type="InterPro" id="IPR001515">
    <property type="entry name" value="Ribosomal_eL32"/>
</dbReference>
<dbReference type="SUPFAM" id="SSF52042">
    <property type="entry name" value="Ribosomal protein L32e"/>
    <property type="match status" value="1"/>
</dbReference>
<dbReference type="GO" id="GO:0022625">
    <property type="term" value="C:cytosolic large ribosomal subunit"/>
    <property type="evidence" value="ECO:0007669"/>
    <property type="project" value="TreeGrafter"/>
</dbReference>
<dbReference type="InterPro" id="IPR023654">
    <property type="entry name" value="Ribosomal_eL32_arc"/>
</dbReference>
<dbReference type="SMART" id="SM01393">
    <property type="entry name" value="Ribosomal_L32e"/>
    <property type="match status" value="1"/>
</dbReference>